<evidence type="ECO:0000313" key="2">
    <source>
        <dbReference type="EMBL" id="MEK0251439.1"/>
    </source>
</evidence>
<feature type="transmembrane region" description="Helical" evidence="1">
    <location>
        <begin position="38"/>
        <end position="54"/>
    </location>
</feature>
<feature type="transmembrane region" description="Helical" evidence="1">
    <location>
        <begin position="417"/>
        <end position="433"/>
    </location>
</feature>
<dbReference type="Proteomes" id="UP001498501">
    <property type="component" value="Unassembled WGS sequence"/>
</dbReference>
<gene>
    <name evidence="2" type="primary">wzy</name>
    <name evidence="2" type="ORF">WM018_02665</name>
</gene>
<keyword evidence="1" id="KW-0472">Membrane</keyword>
<reference evidence="2 3" key="1">
    <citation type="submission" date="2024-03" db="EMBL/GenBank/DDBJ databases">
        <title>Cross-transmission of Acinetobacter junii carrying blaOXA-58 in a neonatal intensive care unit.</title>
        <authorList>
            <person name="Bour M."/>
            <person name="Potron A."/>
            <person name="Lecointe D."/>
        </authorList>
    </citation>
    <scope>NUCLEOTIDE SEQUENCE [LARGE SCALE GENOMIC DNA]</scope>
    <source>
        <strain evidence="2 3">21A3096 case 1</strain>
    </source>
</reference>
<feature type="transmembrane region" description="Helical" evidence="1">
    <location>
        <begin position="149"/>
        <end position="174"/>
    </location>
</feature>
<feature type="transmembrane region" description="Helical" evidence="1">
    <location>
        <begin position="268"/>
        <end position="286"/>
    </location>
</feature>
<protein>
    <submittedName>
        <fullName evidence="2">O-antigen polysaccharide polymerase Wzy</fullName>
    </submittedName>
</protein>
<comment type="caution">
    <text evidence="2">The sequence shown here is derived from an EMBL/GenBank/DDBJ whole genome shotgun (WGS) entry which is preliminary data.</text>
</comment>
<feature type="transmembrane region" description="Helical" evidence="1">
    <location>
        <begin position="66"/>
        <end position="88"/>
    </location>
</feature>
<keyword evidence="3" id="KW-1185">Reference proteome</keyword>
<feature type="transmembrane region" description="Helical" evidence="1">
    <location>
        <begin position="194"/>
        <end position="212"/>
    </location>
</feature>
<dbReference type="InterPro" id="IPR029468">
    <property type="entry name" value="O-ag_pol_Wzy"/>
</dbReference>
<dbReference type="Pfam" id="PF14296">
    <property type="entry name" value="O-ag_pol_Wzy"/>
    <property type="match status" value="1"/>
</dbReference>
<feature type="transmembrane region" description="Helical" evidence="1">
    <location>
        <begin position="108"/>
        <end position="129"/>
    </location>
</feature>
<evidence type="ECO:0000313" key="3">
    <source>
        <dbReference type="Proteomes" id="UP001498501"/>
    </source>
</evidence>
<evidence type="ECO:0000256" key="1">
    <source>
        <dbReference type="SAM" id="Phobius"/>
    </source>
</evidence>
<keyword evidence="1" id="KW-0812">Transmembrane</keyword>
<feature type="transmembrane region" description="Helical" evidence="1">
    <location>
        <begin position="439"/>
        <end position="457"/>
    </location>
</feature>
<dbReference type="EMBL" id="JBBMLE010000006">
    <property type="protein sequence ID" value="MEK0251439.1"/>
    <property type="molecule type" value="Genomic_DNA"/>
</dbReference>
<dbReference type="RefSeq" id="WP_233738902.1">
    <property type="nucleotide sequence ID" value="NZ_JAHNFA010000015.1"/>
</dbReference>
<sequence>MNSVKTLNSKISFLFFLTLTIFFNLLYLTDFVLEFSDFTWSFFIVLYLVCVYFFRTVNKVNILSLFSLFYITFLLFLCGRFFSIFLGYDKSLFEFDFFTFNQLNSYEITKLMFILLSGMAGMEVGLYLYQISKKEKIKNDNRVLNINPYFSYIVSFFIITLLYTSIIKALIIAMQGDFLSLYAESQNENYSSSLSSFLTPLSLIWLGVVCIMKNKKVQKTYMFLLFFYYFLGLLVGYRGGFICFILFWVWYINDYGAKSIDVKKAFKVAVYFLMFIVFMNTVYISITFRDMSVGHSGFFNSILGLIYSQGITLMVFNESLYVNDYPIQQYFQNFLPGVSFLYNNFIETIPFYKTSWNAYLSYSLNPKMYEMGYGVGWSLFSDIYLYSFGVIFLFSSLIAIFTFFLNFIQYNINKSIFFKYIAVVISLNIFFLPRGNLSSIFPLILYALVFLFIVLLFSRVESNEK</sequence>
<accession>A0ABU8ZD10</accession>
<feature type="transmembrane region" description="Helical" evidence="1">
    <location>
        <begin position="12"/>
        <end position="32"/>
    </location>
</feature>
<keyword evidence="1" id="KW-1133">Transmembrane helix</keyword>
<proteinExistence type="predicted"/>
<organism evidence="2 3">
    <name type="scientific">Acinetobacter junii</name>
    <dbReference type="NCBI Taxonomy" id="40215"/>
    <lineage>
        <taxon>Bacteria</taxon>
        <taxon>Pseudomonadati</taxon>
        <taxon>Pseudomonadota</taxon>
        <taxon>Gammaproteobacteria</taxon>
        <taxon>Moraxellales</taxon>
        <taxon>Moraxellaceae</taxon>
        <taxon>Acinetobacter</taxon>
    </lineage>
</organism>
<feature type="transmembrane region" description="Helical" evidence="1">
    <location>
        <begin position="298"/>
        <end position="316"/>
    </location>
</feature>
<feature type="transmembrane region" description="Helical" evidence="1">
    <location>
        <begin position="224"/>
        <end position="248"/>
    </location>
</feature>
<name>A0ABU8ZD10_ACIJU</name>
<feature type="transmembrane region" description="Helical" evidence="1">
    <location>
        <begin position="383"/>
        <end position="405"/>
    </location>
</feature>